<reference evidence="2" key="1">
    <citation type="submission" date="2024-05" db="EMBL/GenBank/DDBJ databases">
        <authorList>
            <person name="Benson E.M."/>
            <person name="Blount M.E."/>
            <person name="Chauhan S."/>
            <person name="Ehrhart J.N."/>
            <person name="Foster A.Z."/>
            <person name="Ingber A.M."/>
            <person name="Julian M.L."/>
            <person name="Kwansah D.N."/>
            <person name="Le T."/>
            <person name="May E.J."/>
            <person name="Mazel E.H."/>
            <person name="Morency E."/>
            <person name="Nelson S.A."/>
            <person name="O'Toole C.T."/>
            <person name="Potter K.E."/>
            <person name="Rue A.R."/>
            <person name="Vita L.A."/>
            <person name="Weigand K.A."/>
            <person name="Monti D.L."/>
            <person name="Russell D.A."/>
            <person name="Jacobs-Sera D."/>
            <person name="Hatfull G.F."/>
        </authorList>
    </citation>
    <scope>NUCLEOTIDE SEQUENCE</scope>
</reference>
<sequence>MSELDKSMSHHPAGSKQHHIPEMEMPEAIPTLNNTKIPTLADIRQRRLNVANQKQVILARQAVARKMYKVLSQRLDICSEQEALLDEMERTVIKINAIKEQHGGV</sequence>
<evidence type="ECO:0000313" key="2">
    <source>
        <dbReference type="EMBL" id="XCH43940.1"/>
    </source>
</evidence>
<feature type="region of interest" description="Disordered" evidence="1">
    <location>
        <begin position="1"/>
        <end position="26"/>
    </location>
</feature>
<organism evidence="2">
    <name type="scientific">Gordonia phage Petito</name>
    <dbReference type="NCBI Taxonomy" id="3158876"/>
    <lineage>
        <taxon>Viruses</taxon>
        <taxon>Duplodnaviria</taxon>
        <taxon>Heunggongvirae</taxon>
        <taxon>Uroviricota</taxon>
        <taxon>Caudoviricetes</taxon>
    </lineage>
</organism>
<evidence type="ECO:0000256" key="1">
    <source>
        <dbReference type="SAM" id="MobiDB-lite"/>
    </source>
</evidence>
<accession>A0AAU8GPQ9</accession>
<gene>
    <name evidence="2" type="primary">68</name>
    <name evidence="2" type="ORF">SEA_PETITO_68</name>
</gene>
<protein>
    <submittedName>
        <fullName evidence="2">Uncharacterized protein</fullName>
    </submittedName>
</protein>
<dbReference type="EMBL" id="PP758912">
    <property type="protein sequence ID" value="XCH43940.1"/>
    <property type="molecule type" value="Genomic_DNA"/>
</dbReference>
<proteinExistence type="predicted"/>
<name>A0AAU8GPQ9_9CAUD</name>